<dbReference type="Proteomes" id="UP000626092">
    <property type="component" value="Unassembled WGS sequence"/>
</dbReference>
<evidence type="ECO:0000313" key="2">
    <source>
        <dbReference type="Proteomes" id="UP000626092"/>
    </source>
</evidence>
<dbReference type="AlphaFoldDB" id="A0A834L5Q7"/>
<sequence length="450" mass="50026">MSSEEGGREDFGKGVSEEVFCLFSLCCCCSSEEPLCRAGLADLVGITGLGTFLRDMSAVVGSKILSGRFKLGSVGSEISSVPSGVSHSSAVYPILGSLMPCCRFALHLTNTHQEALHFQNVFENIKNPSICDEFYIGTCKNASTVVSRKEFTGDSLTAWIAKPKSAWEYNKSGRWSIGLGTDTKSILRAILRGLQAIHNAGACHGNIKTAVRISPQNEVMIATSTYVAGNVEVGIRKDIADFEDIVKMVVKGHPITPPTPGATPAMVPKVIDMFHALCNMLPKATKQNSLQNLRDFCFFIYNTPLVWEGKERFMFKDIVWNIRNRDTNAFKTIKFDSSLIDMTGWQHRIPMNPSGAFYRVLMYNPNNASILNQTYPTAAYNDESGFVDYERNFLVHFQTYVYGNSRDVSRLEIESLLFNILPESCSVVYYGLVQRNNLEKMFTAEPSPCY</sequence>
<comment type="caution">
    <text evidence="1">The sequence shown here is derived from an EMBL/GenBank/DDBJ whole genome shotgun (WGS) entry which is preliminary data.</text>
</comment>
<evidence type="ECO:0008006" key="3">
    <source>
        <dbReference type="Google" id="ProtNLM"/>
    </source>
</evidence>
<dbReference type="OrthoDB" id="1779125at2759"/>
<keyword evidence="2" id="KW-1185">Reference proteome</keyword>
<gene>
    <name evidence="1" type="ORF">RHSIM_RhsimUnG0034100</name>
</gene>
<name>A0A834L5Q7_RHOSS</name>
<protein>
    <recommendedName>
        <fullName evidence="3">Protein kinase domain-containing protein</fullName>
    </recommendedName>
</protein>
<organism evidence="1 2">
    <name type="scientific">Rhododendron simsii</name>
    <name type="common">Sims's rhododendron</name>
    <dbReference type="NCBI Taxonomy" id="118357"/>
    <lineage>
        <taxon>Eukaryota</taxon>
        <taxon>Viridiplantae</taxon>
        <taxon>Streptophyta</taxon>
        <taxon>Embryophyta</taxon>
        <taxon>Tracheophyta</taxon>
        <taxon>Spermatophyta</taxon>
        <taxon>Magnoliopsida</taxon>
        <taxon>eudicotyledons</taxon>
        <taxon>Gunneridae</taxon>
        <taxon>Pentapetalae</taxon>
        <taxon>asterids</taxon>
        <taxon>Ericales</taxon>
        <taxon>Ericaceae</taxon>
        <taxon>Ericoideae</taxon>
        <taxon>Rhodoreae</taxon>
        <taxon>Rhododendron</taxon>
    </lineage>
</organism>
<proteinExistence type="predicted"/>
<dbReference type="EMBL" id="WJXA01000087">
    <property type="protein sequence ID" value="KAF7116209.1"/>
    <property type="molecule type" value="Genomic_DNA"/>
</dbReference>
<reference evidence="1" key="1">
    <citation type="submission" date="2019-11" db="EMBL/GenBank/DDBJ databases">
        <authorList>
            <person name="Liu Y."/>
            <person name="Hou J."/>
            <person name="Li T.-Q."/>
            <person name="Guan C.-H."/>
            <person name="Wu X."/>
            <person name="Wu H.-Z."/>
            <person name="Ling F."/>
            <person name="Zhang R."/>
            <person name="Shi X.-G."/>
            <person name="Ren J.-P."/>
            <person name="Chen E.-F."/>
            <person name="Sun J.-M."/>
        </authorList>
    </citation>
    <scope>NUCLEOTIDE SEQUENCE</scope>
    <source>
        <strain evidence="1">Adult_tree_wgs_1</strain>
        <tissue evidence="1">Leaves</tissue>
    </source>
</reference>
<accession>A0A834L5Q7</accession>
<evidence type="ECO:0000313" key="1">
    <source>
        <dbReference type="EMBL" id="KAF7116209.1"/>
    </source>
</evidence>